<dbReference type="EMBL" id="JARLKZ010000005">
    <property type="protein sequence ID" value="MEC0239911.1"/>
    <property type="molecule type" value="Genomic_DNA"/>
</dbReference>
<dbReference type="Proteomes" id="UP001344632">
    <property type="component" value="Unassembled WGS sequence"/>
</dbReference>
<proteinExistence type="predicted"/>
<reference evidence="1 2" key="1">
    <citation type="submission" date="2023-03" db="EMBL/GenBank/DDBJ databases">
        <title>Bacillus Genome Sequencing.</title>
        <authorList>
            <person name="Dunlap C."/>
        </authorList>
    </citation>
    <scope>NUCLEOTIDE SEQUENCE [LARGE SCALE GENOMIC DNA]</scope>
    <source>
        <strain evidence="1 2">BD-525</strain>
    </source>
</reference>
<gene>
    <name evidence="1" type="ORF">P4H66_08615</name>
</gene>
<dbReference type="RefSeq" id="WP_326087211.1">
    <property type="nucleotide sequence ID" value="NZ_JARLKZ010000005.1"/>
</dbReference>
<protein>
    <submittedName>
        <fullName evidence="1">Uncharacterized protein</fullName>
    </submittedName>
</protein>
<organism evidence="1 2">
    <name type="scientific">Paenibacillus dokdonensis</name>
    <dbReference type="NCBI Taxonomy" id="2567944"/>
    <lineage>
        <taxon>Bacteria</taxon>
        <taxon>Bacillati</taxon>
        <taxon>Bacillota</taxon>
        <taxon>Bacilli</taxon>
        <taxon>Bacillales</taxon>
        <taxon>Paenibacillaceae</taxon>
        <taxon>Paenibacillus</taxon>
    </lineage>
</organism>
<name>A0ABU6GJJ5_9BACL</name>
<sequence>MLEWHKLRKEQLASLELQTPDADTVIDELTNTLRLIEQGIGIYRYIHRMDMPDLEAERRCLKQLKAQLETAVAEFNRLWRIRNREGGLVASHKAMHKLLVQYEEHLAALDLSN</sequence>
<accession>A0ABU6GJJ5</accession>
<evidence type="ECO:0000313" key="1">
    <source>
        <dbReference type="EMBL" id="MEC0239911.1"/>
    </source>
</evidence>
<comment type="caution">
    <text evidence="1">The sequence shown here is derived from an EMBL/GenBank/DDBJ whole genome shotgun (WGS) entry which is preliminary data.</text>
</comment>
<keyword evidence="2" id="KW-1185">Reference proteome</keyword>
<evidence type="ECO:0000313" key="2">
    <source>
        <dbReference type="Proteomes" id="UP001344632"/>
    </source>
</evidence>